<evidence type="ECO:0000313" key="3">
    <source>
        <dbReference type="Proteomes" id="UP000287410"/>
    </source>
</evidence>
<reference evidence="2 3" key="1">
    <citation type="journal article" date="2018" name="Front. Microbiol.">
        <title>Genome-Based Analysis Reveals the Taxonomy and Diversity of the Family Idiomarinaceae.</title>
        <authorList>
            <person name="Liu Y."/>
            <person name="Lai Q."/>
            <person name="Shao Z."/>
        </authorList>
    </citation>
    <scope>NUCLEOTIDE SEQUENCE [LARGE SCALE GENOMIC DNA]</scope>
    <source>
        <strain evidence="2 3">GBSy1</strain>
    </source>
</reference>
<feature type="chain" id="PRO_5047074696" evidence="1">
    <location>
        <begin position="23"/>
        <end position="125"/>
    </location>
</feature>
<gene>
    <name evidence="2" type="ORF">CWE12_04380</name>
</gene>
<sequence>MHKFAWIAIVVPPMVVSPRALALSVCPPLVIPAMVAKTVAEQPLVTFRLRAGPLRPQLERLLREHLQIQQVVWTAASDQQWPSDYRLKGQHGLALVEQLATPYQLQVSLYANHIAVVRPAMEQAL</sequence>
<dbReference type="EMBL" id="PIPN01000001">
    <property type="protein sequence ID" value="RUO32218.1"/>
    <property type="molecule type" value="Genomic_DNA"/>
</dbReference>
<protein>
    <submittedName>
        <fullName evidence="2">Uncharacterized protein</fullName>
    </submittedName>
</protein>
<keyword evidence="1" id="KW-0732">Signal</keyword>
<evidence type="ECO:0000313" key="2">
    <source>
        <dbReference type="EMBL" id="RUO32218.1"/>
    </source>
</evidence>
<keyword evidence="3" id="KW-1185">Reference proteome</keyword>
<dbReference type="Proteomes" id="UP000287410">
    <property type="component" value="Unassembled WGS sequence"/>
</dbReference>
<dbReference type="RefSeq" id="WP_126788419.1">
    <property type="nucleotide sequence ID" value="NZ_PIPN01000001.1"/>
</dbReference>
<evidence type="ECO:0000256" key="1">
    <source>
        <dbReference type="SAM" id="SignalP"/>
    </source>
</evidence>
<organism evidence="2 3">
    <name type="scientific">Aliidiomarina sedimenti</name>
    <dbReference type="NCBI Taxonomy" id="1933879"/>
    <lineage>
        <taxon>Bacteria</taxon>
        <taxon>Pseudomonadati</taxon>
        <taxon>Pseudomonadota</taxon>
        <taxon>Gammaproteobacteria</taxon>
        <taxon>Alteromonadales</taxon>
        <taxon>Idiomarinaceae</taxon>
        <taxon>Aliidiomarina</taxon>
    </lineage>
</organism>
<feature type="signal peptide" evidence="1">
    <location>
        <begin position="1"/>
        <end position="22"/>
    </location>
</feature>
<proteinExistence type="predicted"/>
<name>A0ABY0C3I9_9GAMM</name>
<accession>A0ABY0C3I9</accession>
<comment type="caution">
    <text evidence="2">The sequence shown here is derived from an EMBL/GenBank/DDBJ whole genome shotgun (WGS) entry which is preliminary data.</text>
</comment>